<proteinExistence type="predicted"/>
<protein>
    <recommendedName>
        <fullName evidence="3">Receptor ligand binding region domain-containing protein</fullName>
    </recommendedName>
</protein>
<gene>
    <name evidence="1" type="ORF">BYL167_LOCUS42578</name>
</gene>
<accession>A0A8S3A8R8</accession>
<evidence type="ECO:0000313" key="1">
    <source>
        <dbReference type="EMBL" id="CAF4660842.1"/>
    </source>
</evidence>
<reference evidence="1" key="1">
    <citation type="submission" date="2021-02" db="EMBL/GenBank/DDBJ databases">
        <authorList>
            <person name="Nowell W R."/>
        </authorList>
    </citation>
    <scope>NUCLEOTIDE SEQUENCE</scope>
</reference>
<dbReference type="EMBL" id="CAJOBH010110969">
    <property type="protein sequence ID" value="CAF4660842.1"/>
    <property type="molecule type" value="Genomic_DNA"/>
</dbReference>
<dbReference type="SUPFAM" id="SSF53822">
    <property type="entry name" value="Periplasmic binding protein-like I"/>
    <property type="match status" value="1"/>
</dbReference>
<dbReference type="InterPro" id="IPR028082">
    <property type="entry name" value="Peripla_BP_I"/>
</dbReference>
<dbReference type="AlphaFoldDB" id="A0A8S3A8R8"/>
<evidence type="ECO:0008006" key="3">
    <source>
        <dbReference type="Google" id="ProtNLM"/>
    </source>
</evidence>
<dbReference type="Proteomes" id="UP000681967">
    <property type="component" value="Unassembled WGS sequence"/>
</dbReference>
<name>A0A8S3A8R8_9BILA</name>
<sequence length="159" mass="18014">MVYLYNDENDFTLNKVRSCTGNIYIKQSKWTSNNIKGSIWHDRLYYSIFGIFDHLSNRSKSSESSIHSRAMFKSAVLLSQENNIKIGGEFIQWQLAETTGNIINTLSKVCQANSNIVGPILSREAHLIADFGKTIRIPVISYSVIDPDLSTFFSYNSFG</sequence>
<organism evidence="1 2">
    <name type="scientific">Rotaria magnacalcarata</name>
    <dbReference type="NCBI Taxonomy" id="392030"/>
    <lineage>
        <taxon>Eukaryota</taxon>
        <taxon>Metazoa</taxon>
        <taxon>Spiralia</taxon>
        <taxon>Gnathifera</taxon>
        <taxon>Rotifera</taxon>
        <taxon>Eurotatoria</taxon>
        <taxon>Bdelloidea</taxon>
        <taxon>Philodinida</taxon>
        <taxon>Philodinidae</taxon>
        <taxon>Rotaria</taxon>
    </lineage>
</organism>
<comment type="caution">
    <text evidence="1">The sequence shown here is derived from an EMBL/GenBank/DDBJ whole genome shotgun (WGS) entry which is preliminary data.</text>
</comment>
<evidence type="ECO:0000313" key="2">
    <source>
        <dbReference type="Proteomes" id="UP000681967"/>
    </source>
</evidence>